<dbReference type="PROSITE" id="PS51718">
    <property type="entry name" value="G_DYNAMIN_2"/>
    <property type="match status" value="1"/>
</dbReference>
<dbReference type="GO" id="GO:0048312">
    <property type="term" value="P:intracellular distribution of mitochondria"/>
    <property type="evidence" value="ECO:0007669"/>
    <property type="project" value="TreeGrafter"/>
</dbReference>
<dbReference type="Proteomes" id="UP001221142">
    <property type="component" value="Unassembled WGS sequence"/>
</dbReference>
<dbReference type="PROSITE" id="PS51388">
    <property type="entry name" value="GED"/>
    <property type="match status" value="1"/>
</dbReference>
<sequence>MTIKDVCSTNARRRFGISTSLMTSSYLSASEYANRRKQLLALMSQLRSVGAQGELDLPRIAVIGNQSAGKSSVVEAISGINVPRDSGTCTRCPLECRLASAPEWACRISIRREFDFSGRRIAGEVSEIPFGDLIRNRDEVEMMLRRAQLAVLDPTLEIARIMRMELKELKETLQDRRTAEFSKNVVCIDLEGPDLTDVQFVDLPGIIQNASPAVIRLVEEMVVDNIKGNCLILVAIPMTDDIENQKAMTLAREQDPDGIRTIGVLTKPDLLSTGSTTARALWLDVLEGRRHSLHHGYYCTRQPDDEERTDQITTAEARSVEAAFFQQTAPWADCTEQQRLGTPNLVSTLSRCLVQMIGETLPRIVQTANTHLEECRKALSAVPEPPKDDPATHLLTLITTFCAEIRQAVQGSAESTELIHRHNGVYRAFKGAIAQSAPGFVAGLPLAAEESTGARPNILTDVEDGTGPSVPIYLSDVRETLNRTRTRELPGDLPPAAKATMIQDFQVTWGRAAEDCFQSVMLSMSDLLSAALELFFSRFSGLKRGLWTYLRALIQDRAQDCARYLEAILEMEKTPMTLNDDVLQAATEKWVMKYKDQRAGRTPTFVPAVVVPGGPFDLTGVPDRFTFQFTSSSGGAGGPSSRSTTPAPTAQNQAPKPNSTPAPSPAPAASSSPPSSNPFNTPAPMTALPGFRATTPIMVPHQPQNANEAAAIRPVDEVLAMLARLGYTGLREEDLGRLQAGDEYETEIHLMSGVRAYFEVSYRRIIDIVPGMIDSKFVRALSGDLQAKLIGEFKLGQPDGHAKCSEYLTEDPAVVARRADLVQRLHMLEIVQKELLDFGNGGSDADGSENES</sequence>
<dbReference type="EMBL" id="JARKIF010000080">
    <property type="protein sequence ID" value="KAJ7605171.1"/>
    <property type="molecule type" value="Genomic_DNA"/>
</dbReference>
<keyword evidence="6" id="KW-0378">Hydrolase</keyword>
<proteinExistence type="predicted"/>
<evidence type="ECO:0000259" key="5">
    <source>
        <dbReference type="PROSITE" id="PS51718"/>
    </source>
</evidence>
<name>A0AAD7AZQ9_9AGAR</name>
<dbReference type="InterPro" id="IPR030381">
    <property type="entry name" value="G_DYNAMIN_dom"/>
</dbReference>
<dbReference type="GO" id="GO:0005525">
    <property type="term" value="F:GTP binding"/>
    <property type="evidence" value="ECO:0007669"/>
    <property type="project" value="InterPro"/>
</dbReference>
<feature type="domain" description="GED" evidence="4">
    <location>
        <begin position="747"/>
        <end position="843"/>
    </location>
</feature>
<evidence type="ECO:0000259" key="4">
    <source>
        <dbReference type="PROSITE" id="PS51388"/>
    </source>
</evidence>
<dbReference type="Pfam" id="PF01031">
    <property type="entry name" value="Dynamin_M"/>
    <property type="match status" value="1"/>
</dbReference>
<dbReference type="Gene3D" id="3.40.50.300">
    <property type="entry name" value="P-loop containing nucleotide triphosphate hydrolases"/>
    <property type="match status" value="1"/>
</dbReference>
<dbReference type="PANTHER" id="PTHR11566">
    <property type="entry name" value="DYNAMIN"/>
    <property type="match status" value="1"/>
</dbReference>
<dbReference type="GO" id="GO:0006897">
    <property type="term" value="P:endocytosis"/>
    <property type="evidence" value="ECO:0007669"/>
    <property type="project" value="TreeGrafter"/>
</dbReference>
<dbReference type="Gene3D" id="1.20.120.1240">
    <property type="entry name" value="Dynamin, middle domain"/>
    <property type="match status" value="1"/>
</dbReference>
<dbReference type="SUPFAM" id="SSF52540">
    <property type="entry name" value="P-loop containing nucleoside triphosphate hydrolases"/>
    <property type="match status" value="1"/>
</dbReference>
<evidence type="ECO:0000256" key="2">
    <source>
        <dbReference type="ARBA" id="ARBA00023134"/>
    </source>
</evidence>
<dbReference type="Pfam" id="PF00350">
    <property type="entry name" value="Dynamin_N"/>
    <property type="match status" value="1"/>
</dbReference>
<feature type="domain" description="Dynamin-type G" evidence="5">
    <location>
        <begin position="54"/>
        <end position="362"/>
    </location>
</feature>
<dbReference type="GO" id="GO:0016020">
    <property type="term" value="C:membrane"/>
    <property type="evidence" value="ECO:0007669"/>
    <property type="project" value="TreeGrafter"/>
</dbReference>
<accession>A0AAD7AZQ9</accession>
<dbReference type="InterPro" id="IPR020850">
    <property type="entry name" value="GED_dom"/>
</dbReference>
<comment type="caution">
    <text evidence="6">The sequence shown here is derived from an EMBL/GenBank/DDBJ whole genome shotgun (WGS) entry which is preliminary data.</text>
</comment>
<dbReference type="GO" id="GO:0008017">
    <property type="term" value="F:microtubule binding"/>
    <property type="evidence" value="ECO:0007669"/>
    <property type="project" value="TreeGrafter"/>
</dbReference>
<protein>
    <submittedName>
        <fullName evidence="6">P-loop containing nucleoside triphosphate hydrolase protein</fullName>
    </submittedName>
</protein>
<dbReference type="InterPro" id="IPR000375">
    <property type="entry name" value="Dynamin_stalk"/>
</dbReference>
<dbReference type="InterPro" id="IPR001401">
    <property type="entry name" value="Dynamin_GTPase"/>
</dbReference>
<evidence type="ECO:0000256" key="3">
    <source>
        <dbReference type="SAM" id="MobiDB-lite"/>
    </source>
</evidence>
<dbReference type="GO" id="GO:0003924">
    <property type="term" value="F:GTPase activity"/>
    <property type="evidence" value="ECO:0007669"/>
    <property type="project" value="InterPro"/>
</dbReference>
<reference evidence="6" key="1">
    <citation type="submission" date="2023-03" db="EMBL/GenBank/DDBJ databases">
        <title>Massive genome expansion in bonnet fungi (Mycena s.s.) driven by repeated elements and novel gene families across ecological guilds.</title>
        <authorList>
            <consortium name="Lawrence Berkeley National Laboratory"/>
            <person name="Harder C.B."/>
            <person name="Miyauchi S."/>
            <person name="Viragh M."/>
            <person name="Kuo A."/>
            <person name="Thoen E."/>
            <person name="Andreopoulos B."/>
            <person name="Lu D."/>
            <person name="Skrede I."/>
            <person name="Drula E."/>
            <person name="Henrissat B."/>
            <person name="Morin E."/>
            <person name="Kohler A."/>
            <person name="Barry K."/>
            <person name="LaButti K."/>
            <person name="Morin E."/>
            <person name="Salamov A."/>
            <person name="Lipzen A."/>
            <person name="Mereny Z."/>
            <person name="Hegedus B."/>
            <person name="Baldrian P."/>
            <person name="Stursova M."/>
            <person name="Weitz H."/>
            <person name="Taylor A."/>
            <person name="Grigoriev I.V."/>
            <person name="Nagy L.G."/>
            <person name="Martin F."/>
            <person name="Kauserud H."/>
        </authorList>
    </citation>
    <scope>NUCLEOTIDE SEQUENCE</scope>
    <source>
        <strain evidence="6">9284</strain>
    </source>
</reference>
<keyword evidence="2" id="KW-0342">GTP-binding</keyword>
<dbReference type="GO" id="GO:0000266">
    <property type="term" value="P:mitochondrial fission"/>
    <property type="evidence" value="ECO:0007669"/>
    <property type="project" value="TreeGrafter"/>
</dbReference>
<dbReference type="PANTHER" id="PTHR11566:SF21">
    <property type="entry name" value="DYNAMIN RELATED PROTEIN 1, ISOFORM A"/>
    <property type="match status" value="1"/>
</dbReference>
<dbReference type="GO" id="GO:0005739">
    <property type="term" value="C:mitochondrion"/>
    <property type="evidence" value="ECO:0007669"/>
    <property type="project" value="TreeGrafter"/>
</dbReference>
<feature type="region of interest" description="Disordered" evidence="3">
    <location>
        <begin position="629"/>
        <end position="687"/>
    </location>
</feature>
<dbReference type="PRINTS" id="PR00195">
    <property type="entry name" value="DYNAMIN"/>
</dbReference>
<feature type="compositionally biased region" description="Low complexity" evidence="3">
    <location>
        <begin position="667"/>
        <end position="684"/>
    </location>
</feature>
<dbReference type="AlphaFoldDB" id="A0AAD7AZQ9"/>
<keyword evidence="7" id="KW-1185">Reference proteome</keyword>
<evidence type="ECO:0000256" key="1">
    <source>
        <dbReference type="ARBA" id="ARBA00022741"/>
    </source>
</evidence>
<evidence type="ECO:0000313" key="6">
    <source>
        <dbReference type="EMBL" id="KAJ7605171.1"/>
    </source>
</evidence>
<dbReference type="InterPro" id="IPR045063">
    <property type="entry name" value="Dynamin_N"/>
</dbReference>
<dbReference type="GO" id="GO:0016559">
    <property type="term" value="P:peroxisome fission"/>
    <property type="evidence" value="ECO:0007669"/>
    <property type="project" value="TreeGrafter"/>
</dbReference>
<dbReference type="InterPro" id="IPR022812">
    <property type="entry name" value="Dynamin"/>
</dbReference>
<evidence type="ECO:0000313" key="7">
    <source>
        <dbReference type="Proteomes" id="UP001221142"/>
    </source>
</evidence>
<gene>
    <name evidence="6" type="ORF">FB45DRAFT_953933</name>
</gene>
<dbReference type="InterPro" id="IPR027417">
    <property type="entry name" value="P-loop_NTPase"/>
</dbReference>
<dbReference type="CDD" id="cd08771">
    <property type="entry name" value="DLP_1"/>
    <property type="match status" value="1"/>
</dbReference>
<dbReference type="GO" id="GO:0005874">
    <property type="term" value="C:microtubule"/>
    <property type="evidence" value="ECO:0007669"/>
    <property type="project" value="TreeGrafter"/>
</dbReference>
<feature type="compositionally biased region" description="Polar residues" evidence="3">
    <location>
        <begin position="644"/>
        <end position="653"/>
    </location>
</feature>
<organism evidence="6 7">
    <name type="scientific">Roridomyces roridus</name>
    <dbReference type="NCBI Taxonomy" id="1738132"/>
    <lineage>
        <taxon>Eukaryota</taxon>
        <taxon>Fungi</taxon>
        <taxon>Dikarya</taxon>
        <taxon>Basidiomycota</taxon>
        <taxon>Agaricomycotina</taxon>
        <taxon>Agaricomycetes</taxon>
        <taxon>Agaricomycetidae</taxon>
        <taxon>Agaricales</taxon>
        <taxon>Marasmiineae</taxon>
        <taxon>Mycenaceae</taxon>
        <taxon>Roridomyces</taxon>
    </lineage>
</organism>
<dbReference type="InterPro" id="IPR003130">
    <property type="entry name" value="GED"/>
</dbReference>
<dbReference type="Pfam" id="PF02212">
    <property type="entry name" value="GED"/>
    <property type="match status" value="1"/>
</dbReference>
<dbReference type="SMART" id="SM00053">
    <property type="entry name" value="DYNc"/>
    <property type="match status" value="1"/>
</dbReference>
<keyword evidence="1" id="KW-0547">Nucleotide-binding</keyword>